<dbReference type="InterPro" id="IPR000531">
    <property type="entry name" value="Beta-barrel_TonB"/>
</dbReference>
<evidence type="ECO:0000256" key="12">
    <source>
        <dbReference type="RuleBase" id="RU003357"/>
    </source>
</evidence>
<evidence type="ECO:0000256" key="11">
    <source>
        <dbReference type="PROSITE-ProRule" id="PRU01360"/>
    </source>
</evidence>
<keyword evidence="17" id="KW-0675">Receptor</keyword>
<evidence type="ECO:0000256" key="9">
    <source>
        <dbReference type="ARBA" id="ARBA00023136"/>
    </source>
</evidence>
<keyword evidence="4" id="KW-0410">Iron transport</keyword>
<dbReference type="PANTHER" id="PTHR32552:SF81">
    <property type="entry name" value="TONB-DEPENDENT OUTER MEMBRANE RECEPTOR"/>
    <property type="match status" value="1"/>
</dbReference>
<dbReference type="GO" id="GO:0006826">
    <property type="term" value="P:iron ion transport"/>
    <property type="evidence" value="ECO:0007669"/>
    <property type="project" value="UniProtKB-KW"/>
</dbReference>
<comment type="caution">
    <text evidence="17">The sequence shown here is derived from an EMBL/GenBank/DDBJ whole genome shotgun (WGS) entry which is preliminary data.</text>
</comment>
<protein>
    <submittedName>
        <fullName evidence="17">Outer membrane receptor protein involved in Fe transport</fullName>
    </submittedName>
</protein>
<evidence type="ECO:0000259" key="15">
    <source>
        <dbReference type="Pfam" id="PF00593"/>
    </source>
</evidence>
<keyword evidence="5 11" id="KW-0812">Transmembrane</keyword>
<evidence type="ECO:0000256" key="5">
    <source>
        <dbReference type="ARBA" id="ARBA00022692"/>
    </source>
</evidence>
<evidence type="ECO:0000313" key="17">
    <source>
        <dbReference type="EMBL" id="PTM55023.1"/>
    </source>
</evidence>
<feature type="region of interest" description="Disordered" evidence="13">
    <location>
        <begin position="39"/>
        <end position="61"/>
    </location>
</feature>
<keyword evidence="14" id="KW-0732">Signal</keyword>
<dbReference type="OrthoDB" id="99480at2"/>
<dbReference type="Proteomes" id="UP000241808">
    <property type="component" value="Unassembled WGS sequence"/>
</dbReference>
<proteinExistence type="inferred from homology"/>
<evidence type="ECO:0000259" key="16">
    <source>
        <dbReference type="Pfam" id="PF07715"/>
    </source>
</evidence>
<organism evidence="17 18">
    <name type="scientific">Phreatobacter oligotrophus</name>
    <dbReference type="NCBI Taxonomy" id="1122261"/>
    <lineage>
        <taxon>Bacteria</taxon>
        <taxon>Pseudomonadati</taxon>
        <taxon>Pseudomonadota</taxon>
        <taxon>Alphaproteobacteria</taxon>
        <taxon>Hyphomicrobiales</taxon>
        <taxon>Phreatobacteraceae</taxon>
        <taxon>Phreatobacter</taxon>
    </lineage>
</organism>
<dbReference type="EMBL" id="PZZL01000005">
    <property type="protein sequence ID" value="PTM55023.1"/>
    <property type="molecule type" value="Genomic_DNA"/>
</dbReference>
<keyword evidence="3 11" id="KW-1134">Transmembrane beta strand</keyword>
<evidence type="ECO:0000256" key="2">
    <source>
        <dbReference type="ARBA" id="ARBA00022448"/>
    </source>
</evidence>
<keyword evidence="7" id="KW-0406">Ion transport</keyword>
<dbReference type="InterPro" id="IPR037066">
    <property type="entry name" value="Plug_dom_sf"/>
</dbReference>
<dbReference type="InterPro" id="IPR012910">
    <property type="entry name" value="Plug_dom"/>
</dbReference>
<evidence type="ECO:0000256" key="1">
    <source>
        <dbReference type="ARBA" id="ARBA00004571"/>
    </source>
</evidence>
<keyword evidence="10 11" id="KW-0998">Cell outer membrane</keyword>
<gene>
    <name evidence="17" type="ORF">C8P69_105173</name>
</gene>
<dbReference type="Gene3D" id="2.40.170.20">
    <property type="entry name" value="TonB-dependent receptor, beta-barrel domain"/>
    <property type="match status" value="1"/>
</dbReference>
<evidence type="ECO:0000313" key="18">
    <source>
        <dbReference type="Proteomes" id="UP000241808"/>
    </source>
</evidence>
<dbReference type="Pfam" id="PF00593">
    <property type="entry name" value="TonB_dep_Rec_b-barrel"/>
    <property type="match status" value="1"/>
</dbReference>
<evidence type="ECO:0000256" key="4">
    <source>
        <dbReference type="ARBA" id="ARBA00022496"/>
    </source>
</evidence>
<name>A0A2T4Z2P8_9HYPH</name>
<evidence type="ECO:0000256" key="14">
    <source>
        <dbReference type="SAM" id="SignalP"/>
    </source>
</evidence>
<accession>A0A2T4Z2P8</accession>
<evidence type="ECO:0000256" key="7">
    <source>
        <dbReference type="ARBA" id="ARBA00023065"/>
    </source>
</evidence>
<reference evidence="17 18" key="1">
    <citation type="submission" date="2018-04" db="EMBL/GenBank/DDBJ databases">
        <title>Genomic Encyclopedia of Archaeal and Bacterial Type Strains, Phase II (KMG-II): from individual species to whole genera.</title>
        <authorList>
            <person name="Goeker M."/>
        </authorList>
    </citation>
    <scope>NUCLEOTIDE SEQUENCE [LARGE SCALE GENOMIC DNA]</scope>
    <source>
        <strain evidence="17 18">DSM 25521</strain>
    </source>
</reference>
<comment type="similarity">
    <text evidence="11 12">Belongs to the TonB-dependent receptor family.</text>
</comment>
<keyword evidence="18" id="KW-1185">Reference proteome</keyword>
<feature type="signal peptide" evidence="14">
    <location>
        <begin position="1"/>
        <end position="26"/>
    </location>
</feature>
<feature type="domain" description="TonB-dependent receptor plug" evidence="16">
    <location>
        <begin position="58"/>
        <end position="164"/>
    </location>
</feature>
<dbReference type="PROSITE" id="PS52016">
    <property type="entry name" value="TONB_DEPENDENT_REC_3"/>
    <property type="match status" value="1"/>
</dbReference>
<evidence type="ECO:0000256" key="10">
    <source>
        <dbReference type="ARBA" id="ARBA00023237"/>
    </source>
</evidence>
<sequence length="693" mass="74972">MAWGAARTGGRWATVAAMLLSGTAHGQTALPEITISAERPGAGRTIPDDGPAPQRAASEGTISAAEIQSRPVTRPGEVLEAIPGLIVTQHSGEGKANQYFLRGFNLDHGTDIAIHVDGMPVNMRSHGHGQGYADLNFLIPELVGGVWFRKGPYYADEGDFASAGSVRINYVDRLDRGLVQTTIGSYGHWRNLVAGSGALGEGTILAAIDTTIYRGPWQVSDDIRKFSGLLRYSQGTDTNGFSLTAMAYANRWTSTDQVPVRAVASGLIDRFGSLDPTDGGNAHRFSLSGRWSRSEADSASRVEGYVIRSGLNLWNNFTYYLDDPVRGDQFRQRDQRTLIGLNASHTWFGRLGTIPLETRVGLQTRHDDIRVGLSRTQARDLLDVVRDDRVRETSAALFAETTLRWTPWARTTAGARVDWYTASVASDTAANSGRAQAAIVSPKLGLVLGPFHGAELFLNYGEGFHSNDARGATITVDPRDKVTPVDRVPLLVKSRGAEAGLRYRPVAGLETSFAVFGLDFASENLFVGDAGTTEPSRPSRRIGVEWTAKWQPAAWVTLDAEIAYTRTRFTNADPAGPFVPGAPVAIAAAGFTLGGATGWYGGMRLRYFGPRPLIEDNSQKAPATTLVNGRVGYRFDNGVAVQLDVLNLFNVAASQIDYFYTSRLPGEPAGGIADRHFKPVEPRALRLTVSGRF</sequence>
<keyword evidence="2 11" id="KW-0813">Transport</keyword>
<dbReference type="InterPro" id="IPR036942">
    <property type="entry name" value="Beta-barrel_TonB_sf"/>
</dbReference>
<keyword evidence="9 11" id="KW-0472">Membrane</keyword>
<keyword evidence="6" id="KW-0408">Iron</keyword>
<dbReference type="SUPFAM" id="SSF56935">
    <property type="entry name" value="Porins"/>
    <property type="match status" value="1"/>
</dbReference>
<dbReference type="PANTHER" id="PTHR32552">
    <property type="entry name" value="FERRICHROME IRON RECEPTOR-RELATED"/>
    <property type="match status" value="1"/>
</dbReference>
<evidence type="ECO:0000256" key="6">
    <source>
        <dbReference type="ARBA" id="ARBA00023004"/>
    </source>
</evidence>
<dbReference type="GO" id="GO:0009279">
    <property type="term" value="C:cell outer membrane"/>
    <property type="evidence" value="ECO:0007669"/>
    <property type="project" value="UniProtKB-SubCell"/>
</dbReference>
<feature type="domain" description="TonB-dependent receptor-like beta-barrel" evidence="15">
    <location>
        <begin position="222"/>
        <end position="648"/>
    </location>
</feature>
<dbReference type="Gene3D" id="2.170.130.10">
    <property type="entry name" value="TonB-dependent receptor, plug domain"/>
    <property type="match status" value="1"/>
</dbReference>
<dbReference type="InterPro" id="IPR039426">
    <property type="entry name" value="TonB-dep_rcpt-like"/>
</dbReference>
<dbReference type="Pfam" id="PF07715">
    <property type="entry name" value="Plug"/>
    <property type="match status" value="1"/>
</dbReference>
<evidence type="ECO:0000256" key="3">
    <source>
        <dbReference type="ARBA" id="ARBA00022452"/>
    </source>
</evidence>
<comment type="subcellular location">
    <subcellularLocation>
        <location evidence="1 11">Cell outer membrane</location>
        <topology evidence="1 11">Multi-pass membrane protein</topology>
    </subcellularLocation>
</comment>
<keyword evidence="8 12" id="KW-0798">TonB box</keyword>
<feature type="chain" id="PRO_5015779793" evidence="14">
    <location>
        <begin position="27"/>
        <end position="693"/>
    </location>
</feature>
<evidence type="ECO:0000256" key="8">
    <source>
        <dbReference type="ARBA" id="ARBA00023077"/>
    </source>
</evidence>
<dbReference type="AlphaFoldDB" id="A0A2T4Z2P8"/>
<evidence type="ECO:0000256" key="13">
    <source>
        <dbReference type="SAM" id="MobiDB-lite"/>
    </source>
</evidence>